<gene>
    <name evidence="1" type="ORF">rCG_46879</name>
</gene>
<evidence type="ECO:0000313" key="1">
    <source>
        <dbReference type="EMBL" id="EDM14431.1"/>
    </source>
</evidence>
<name>A6IX00_RAT</name>
<sequence length="65" mass="7499">MSLRETPLHWLADCRCKQSEMLMQPPSADGLHTSVIHYCEAFRSQGSTWDLQIISSLYLVFTLRV</sequence>
<dbReference type="Proteomes" id="UP000234681">
    <property type="component" value="Chromosome 18"/>
</dbReference>
<proteinExistence type="predicted"/>
<protein>
    <submittedName>
        <fullName evidence="1">RCG46879</fullName>
    </submittedName>
</protein>
<accession>A6IX00</accession>
<organism evidence="1 2">
    <name type="scientific">Rattus norvegicus</name>
    <name type="common">Rat</name>
    <dbReference type="NCBI Taxonomy" id="10116"/>
    <lineage>
        <taxon>Eukaryota</taxon>
        <taxon>Metazoa</taxon>
        <taxon>Chordata</taxon>
        <taxon>Craniata</taxon>
        <taxon>Vertebrata</taxon>
        <taxon>Euteleostomi</taxon>
        <taxon>Mammalia</taxon>
        <taxon>Eutheria</taxon>
        <taxon>Euarchontoglires</taxon>
        <taxon>Glires</taxon>
        <taxon>Rodentia</taxon>
        <taxon>Myomorpha</taxon>
        <taxon>Muroidea</taxon>
        <taxon>Muridae</taxon>
        <taxon>Murinae</taxon>
        <taxon>Rattus</taxon>
    </lineage>
</organism>
<dbReference type="AlphaFoldDB" id="A6IX00"/>
<reference evidence="2" key="1">
    <citation type="submission" date="2005-09" db="EMBL/GenBank/DDBJ databases">
        <authorList>
            <person name="Mural R.J."/>
            <person name="Li P.W."/>
            <person name="Adams M.D."/>
            <person name="Amanatides P.G."/>
            <person name="Baden-Tillson H."/>
            <person name="Barnstead M."/>
            <person name="Chin S.H."/>
            <person name="Dew I."/>
            <person name="Evans C.A."/>
            <person name="Ferriera S."/>
            <person name="Flanigan M."/>
            <person name="Fosler C."/>
            <person name="Glodek A."/>
            <person name="Gu Z."/>
            <person name="Holt R.A."/>
            <person name="Jennings D."/>
            <person name="Kraft C.L."/>
            <person name="Lu F."/>
            <person name="Nguyen T."/>
            <person name="Nusskern D.R."/>
            <person name="Pfannkoch C.M."/>
            <person name="Sitter C."/>
            <person name="Sutton G.G."/>
            <person name="Venter J.C."/>
            <person name="Wang Z."/>
            <person name="Woodage T."/>
            <person name="Zheng X.H."/>
            <person name="Zhong F."/>
        </authorList>
    </citation>
    <scope>NUCLEOTIDE SEQUENCE [LARGE SCALE GENOMIC DNA]</scope>
    <source>
        <strain>BN</strain>
        <strain evidence="2">Sprague-Dawley</strain>
    </source>
</reference>
<evidence type="ECO:0000313" key="2">
    <source>
        <dbReference type="Proteomes" id="UP000234681"/>
    </source>
</evidence>
<dbReference type="EMBL" id="CH473971">
    <property type="protein sequence ID" value="EDM14431.1"/>
    <property type="molecule type" value="Genomic_DNA"/>
</dbReference>